<dbReference type="Proteomes" id="UP000541444">
    <property type="component" value="Unassembled WGS sequence"/>
</dbReference>
<name>A0A7J7LR96_9MAGN</name>
<proteinExistence type="predicted"/>
<organism evidence="2 3">
    <name type="scientific">Kingdonia uniflora</name>
    <dbReference type="NCBI Taxonomy" id="39325"/>
    <lineage>
        <taxon>Eukaryota</taxon>
        <taxon>Viridiplantae</taxon>
        <taxon>Streptophyta</taxon>
        <taxon>Embryophyta</taxon>
        <taxon>Tracheophyta</taxon>
        <taxon>Spermatophyta</taxon>
        <taxon>Magnoliopsida</taxon>
        <taxon>Ranunculales</taxon>
        <taxon>Circaeasteraceae</taxon>
        <taxon>Kingdonia</taxon>
    </lineage>
</organism>
<sequence length="312" mass="35952">MIAKYTPKAPPMLAHARNSDSWIWKGILKTQNRIWPDLCWHIGNGESVDLWLEPWIPGIRFGRPAGPAPLVRPITKVVDLINQNSKTWNTVLIHTMFQKDIADLITSIPLSRYPGRNVLRWKQEHNDILTVKTVHNYSLKEQNSEHLGCNTTNIDDFVWETIWKMKVAFRIQLVLWKAIQDGIPTKLNLWYGYGDWDTNCPQCGSETKTTSHALFFCQSRPRDLEEIAPCPRLQKLGLHRLWHSSTRAADPEEAEAISVIRGMETALSLGLDRTILLTDYQRLVRAFRDHSEDLSWGALTWAPDMYALATRF</sequence>
<dbReference type="AlphaFoldDB" id="A0A7J7LR96"/>
<dbReference type="Pfam" id="PF13966">
    <property type="entry name" value="zf-RVT"/>
    <property type="match status" value="1"/>
</dbReference>
<accession>A0A7J7LR96</accession>
<evidence type="ECO:0000259" key="1">
    <source>
        <dbReference type="Pfam" id="PF13966"/>
    </source>
</evidence>
<gene>
    <name evidence="2" type="ORF">GIB67_041202</name>
</gene>
<dbReference type="InterPro" id="IPR026960">
    <property type="entry name" value="RVT-Znf"/>
</dbReference>
<comment type="caution">
    <text evidence="2">The sequence shown here is derived from an EMBL/GenBank/DDBJ whole genome shotgun (WGS) entry which is preliminary data.</text>
</comment>
<protein>
    <recommendedName>
        <fullName evidence="1">Reverse transcriptase zinc-binding domain-containing protein</fullName>
    </recommendedName>
</protein>
<evidence type="ECO:0000313" key="2">
    <source>
        <dbReference type="EMBL" id="KAF6145176.1"/>
    </source>
</evidence>
<keyword evidence="3" id="KW-1185">Reference proteome</keyword>
<feature type="domain" description="Reverse transcriptase zinc-binding" evidence="1">
    <location>
        <begin position="152"/>
        <end position="218"/>
    </location>
</feature>
<evidence type="ECO:0000313" key="3">
    <source>
        <dbReference type="Proteomes" id="UP000541444"/>
    </source>
</evidence>
<dbReference type="OrthoDB" id="1938246at2759"/>
<reference evidence="2 3" key="1">
    <citation type="journal article" date="2020" name="IScience">
        <title>Genome Sequencing of the Endangered Kingdonia uniflora (Circaeasteraceae, Ranunculales) Reveals Potential Mechanisms of Evolutionary Specialization.</title>
        <authorList>
            <person name="Sun Y."/>
            <person name="Deng T."/>
            <person name="Zhang A."/>
            <person name="Moore M.J."/>
            <person name="Landis J.B."/>
            <person name="Lin N."/>
            <person name="Zhang H."/>
            <person name="Zhang X."/>
            <person name="Huang J."/>
            <person name="Zhang X."/>
            <person name="Sun H."/>
            <person name="Wang H."/>
        </authorList>
    </citation>
    <scope>NUCLEOTIDE SEQUENCE [LARGE SCALE GENOMIC DNA]</scope>
    <source>
        <strain evidence="2">TB1705</strain>
        <tissue evidence="2">Leaf</tissue>
    </source>
</reference>
<dbReference type="EMBL" id="JACGCM010002084">
    <property type="protein sequence ID" value="KAF6145176.1"/>
    <property type="molecule type" value="Genomic_DNA"/>
</dbReference>